<comment type="caution">
    <text evidence="3">The sequence shown here is derived from an EMBL/GenBank/DDBJ whole genome shotgun (WGS) entry which is preliminary data.</text>
</comment>
<organism evidence="3 4">
    <name type="scientific">Oculimacula yallundae</name>
    <dbReference type="NCBI Taxonomy" id="86028"/>
    <lineage>
        <taxon>Eukaryota</taxon>
        <taxon>Fungi</taxon>
        <taxon>Dikarya</taxon>
        <taxon>Ascomycota</taxon>
        <taxon>Pezizomycotina</taxon>
        <taxon>Leotiomycetes</taxon>
        <taxon>Helotiales</taxon>
        <taxon>Ploettnerulaceae</taxon>
        <taxon>Oculimacula</taxon>
    </lineage>
</organism>
<feature type="domain" description="BTB" evidence="2">
    <location>
        <begin position="77"/>
        <end position="155"/>
    </location>
</feature>
<reference evidence="3 4" key="1">
    <citation type="journal article" date="2024" name="Commun. Biol.">
        <title>Comparative genomic analysis of thermophilic fungi reveals convergent evolutionary adaptations and gene losses.</title>
        <authorList>
            <person name="Steindorff A.S."/>
            <person name="Aguilar-Pontes M.V."/>
            <person name="Robinson A.J."/>
            <person name="Andreopoulos B."/>
            <person name="LaButti K."/>
            <person name="Kuo A."/>
            <person name="Mondo S."/>
            <person name="Riley R."/>
            <person name="Otillar R."/>
            <person name="Haridas S."/>
            <person name="Lipzen A."/>
            <person name="Grimwood J."/>
            <person name="Schmutz J."/>
            <person name="Clum A."/>
            <person name="Reid I.D."/>
            <person name="Moisan M.C."/>
            <person name="Butler G."/>
            <person name="Nguyen T.T.M."/>
            <person name="Dewar K."/>
            <person name="Conant G."/>
            <person name="Drula E."/>
            <person name="Henrissat B."/>
            <person name="Hansel C."/>
            <person name="Singer S."/>
            <person name="Hutchinson M.I."/>
            <person name="de Vries R.P."/>
            <person name="Natvig D.O."/>
            <person name="Powell A.J."/>
            <person name="Tsang A."/>
            <person name="Grigoriev I.V."/>
        </authorList>
    </citation>
    <scope>NUCLEOTIDE SEQUENCE [LARGE SCALE GENOMIC DNA]</scope>
    <source>
        <strain evidence="3 4">CBS 494.80</strain>
    </source>
</reference>
<proteinExistence type="predicted"/>
<feature type="region of interest" description="Disordered" evidence="1">
    <location>
        <begin position="22"/>
        <end position="53"/>
    </location>
</feature>
<dbReference type="EMBL" id="JAZHXI010000005">
    <property type="protein sequence ID" value="KAL2071695.1"/>
    <property type="molecule type" value="Genomic_DNA"/>
</dbReference>
<feature type="compositionally biased region" description="Basic residues" evidence="1">
    <location>
        <begin position="38"/>
        <end position="50"/>
    </location>
</feature>
<dbReference type="InterPro" id="IPR000210">
    <property type="entry name" value="BTB/POZ_dom"/>
</dbReference>
<protein>
    <recommendedName>
        <fullName evidence="2">BTB domain-containing protein</fullName>
    </recommendedName>
</protein>
<dbReference type="Proteomes" id="UP001595075">
    <property type="component" value="Unassembled WGS sequence"/>
</dbReference>
<dbReference type="CDD" id="cd18186">
    <property type="entry name" value="BTB_POZ_ZBTB_KLHL-like"/>
    <property type="match status" value="1"/>
</dbReference>
<dbReference type="SUPFAM" id="SSF54695">
    <property type="entry name" value="POZ domain"/>
    <property type="match status" value="1"/>
</dbReference>
<evidence type="ECO:0000313" key="4">
    <source>
        <dbReference type="Proteomes" id="UP001595075"/>
    </source>
</evidence>
<gene>
    <name evidence="3" type="ORF">VTL71DRAFT_12930</name>
</gene>
<keyword evidence="4" id="KW-1185">Reference proteome</keyword>
<accession>A0ABR4CPC5</accession>
<evidence type="ECO:0000313" key="3">
    <source>
        <dbReference type="EMBL" id="KAL2071695.1"/>
    </source>
</evidence>
<dbReference type="Pfam" id="PF00651">
    <property type="entry name" value="BTB"/>
    <property type="match status" value="1"/>
</dbReference>
<dbReference type="InterPro" id="IPR011333">
    <property type="entry name" value="SKP1/BTB/POZ_sf"/>
</dbReference>
<dbReference type="Gene3D" id="3.30.710.10">
    <property type="entry name" value="Potassium Channel Kv1.1, Chain A"/>
    <property type="match status" value="1"/>
</dbReference>
<name>A0ABR4CPC5_9HELO</name>
<evidence type="ECO:0000256" key="1">
    <source>
        <dbReference type="SAM" id="MobiDB-lite"/>
    </source>
</evidence>
<evidence type="ECO:0000259" key="2">
    <source>
        <dbReference type="Pfam" id="PF00651"/>
    </source>
</evidence>
<sequence>MASTQIIDPNGDLILVLKAASTATAEEPEPEAENTQRAAKRAKTNRRSRPRIASPKVPEVLAVSEVQSLRMQVSSKHVQLASPVFKAMLGRGFAEGEALRENGQVEIPLPEDDPVVFATLMNIIYGKSCLVPRKVDVTQLAHLAATVDKYQFQEAVGFHSDAWIANSKNERW</sequence>